<reference evidence="1 2" key="1">
    <citation type="journal article" date="2022" name="Hortic Res">
        <title>A haplotype resolved chromosomal level avocado genome allows analysis of novel avocado genes.</title>
        <authorList>
            <person name="Nath O."/>
            <person name="Fletcher S.J."/>
            <person name="Hayward A."/>
            <person name="Shaw L.M."/>
            <person name="Masouleh A.K."/>
            <person name="Furtado A."/>
            <person name="Henry R.J."/>
            <person name="Mitter N."/>
        </authorList>
    </citation>
    <scope>NUCLEOTIDE SEQUENCE [LARGE SCALE GENOMIC DNA]</scope>
    <source>
        <strain evidence="2">cv. Hass</strain>
    </source>
</reference>
<evidence type="ECO:0000313" key="2">
    <source>
        <dbReference type="Proteomes" id="UP001234297"/>
    </source>
</evidence>
<dbReference type="EMBL" id="CM056820">
    <property type="protein sequence ID" value="KAJ8616590.1"/>
    <property type="molecule type" value="Genomic_DNA"/>
</dbReference>
<accession>A0ACC2K671</accession>
<organism evidence="1 2">
    <name type="scientific">Persea americana</name>
    <name type="common">Avocado</name>
    <dbReference type="NCBI Taxonomy" id="3435"/>
    <lineage>
        <taxon>Eukaryota</taxon>
        <taxon>Viridiplantae</taxon>
        <taxon>Streptophyta</taxon>
        <taxon>Embryophyta</taxon>
        <taxon>Tracheophyta</taxon>
        <taxon>Spermatophyta</taxon>
        <taxon>Magnoliopsida</taxon>
        <taxon>Magnoliidae</taxon>
        <taxon>Laurales</taxon>
        <taxon>Lauraceae</taxon>
        <taxon>Persea</taxon>
    </lineage>
</organism>
<evidence type="ECO:0000313" key="1">
    <source>
        <dbReference type="EMBL" id="KAJ8616590.1"/>
    </source>
</evidence>
<proteinExistence type="predicted"/>
<comment type="caution">
    <text evidence="1">The sequence shown here is derived from an EMBL/GenBank/DDBJ whole genome shotgun (WGS) entry which is preliminary data.</text>
</comment>
<name>A0ACC2K671_PERAE</name>
<sequence length="223" mass="24853">MDVAAILRIPLSRQYGPDSRIWYFTSNGSYTVKSSYRLIMERLSVAPALHVNGPWVKLWRLSIPPRMQRNSKLWSNSILQVSHVVQLGVDLVVAWKHAQAHVDRPSSNLHNTQSLSWQKQPAGFFKCNANAALFPSESSMGVGMVLRNDTASFIQCSTMVLAGNFSPKVAEAIGFREFVKHQANGVAHALARASYMHASPCTWQVPPVFVRALLSVDETSFEQ</sequence>
<keyword evidence="2" id="KW-1185">Reference proteome</keyword>
<gene>
    <name evidence="1" type="ORF">MRB53_035962</name>
</gene>
<protein>
    <submittedName>
        <fullName evidence="1">Uncharacterized protein</fullName>
    </submittedName>
</protein>
<dbReference type="Proteomes" id="UP001234297">
    <property type="component" value="Chromosome 12"/>
</dbReference>